<organism evidence="1 2">
    <name type="scientific">Galerina marginata (strain CBS 339.88)</name>
    <dbReference type="NCBI Taxonomy" id="685588"/>
    <lineage>
        <taxon>Eukaryota</taxon>
        <taxon>Fungi</taxon>
        <taxon>Dikarya</taxon>
        <taxon>Basidiomycota</taxon>
        <taxon>Agaricomycotina</taxon>
        <taxon>Agaricomycetes</taxon>
        <taxon>Agaricomycetidae</taxon>
        <taxon>Agaricales</taxon>
        <taxon>Agaricineae</taxon>
        <taxon>Strophariaceae</taxon>
        <taxon>Galerina</taxon>
    </lineage>
</organism>
<gene>
    <name evidence="1" type="ORF">GALMADRAFT_148394</name>
</gene>
<dbReference type="EMBL" id="KL142432">
    <property type="protein sequence ID" value="KDR65810.1"/>
    <property type="molecule type" value="Genomic_DNA"/>
</dbReference>
<dbReference type="HOGENOM" id="CLU_1964762_0_0_1"/>
<keyword evidence="2" id="KW-1185">Reference proteome</keyword>
<reference evidence="2" key="1">
    <citation type="journal article" date="2014" name="Proc. Natl. Acad. Sci. U.S.A.">
        <title>Extensive sampling of basidiomycete genomes demonstrates inadequacy of the white-rot/brown-rot paradigm for wood decay fungi.</title>
        <authorList>
            <person name="Riley R."/>
            <person name="Salamov A.A."/>
            <person name="Brown D.W."/>
            <person name="Nagy L.G."/>
            <person name="Floudas D."/>
            <person name="Held B.W."/>
            <person name="Levasseur A."/>
            <person name="Lombard V."/>
            <person name="Morin E."/>
            <person name="Otillar R."/>
            <person name="Lindquist E.A."/>
            <person name="Sun H."/>
            <person name="LaButti K.M."/>
            <person name="Schmutz J."/>
            <person name="Jabbour D."/>
            <person name="Luo H."/>
            <person name="Baker S.E."/>
            <person name="Pisabarro A.G."/>
            <person name="Walton J.D."/>
            <person name="Blanchette R.A."/>
            <person name="Henrissat B."/>
            <person name="Martin F."/>
            <person name="Cullen D."/>
            <person name="Hibbett D.S."/>
            <person name="Grigoriev I.V."/>
        </authorList>
    </citation>
    <scope>NUCLEOTIDE SEQUENCE [LARGE SCALE GENOMIC DNA]</scope>
    <source>
        <strain evidence="2">CBS 339.88</strain>
    </source>
</reference>
<proteinExistence type="predicted"/>
<accession>A0A067S4P1</accession>
<dbReference type="Proteomes" id="UP000027222">
    <property type="component" value="Unassembled WGS sequence"/>
</dbReference>
<evidence type="ECO:0000313" key="1">
    <source>
        <dbReference type="EMBL" id="KDR65810.1"/>
    </source>
</evidence>
<protein>
    <submittedName>
        <fullName evidence="1">Uncharacterized protein</fullName>
    </submittedName>
</protein>
<name>A0A067S4P1_GALM3</name>
<feature type="non-terminal residue" evidence="1">
    <location>
        <position position="1"/>
    </location>
</feature>
<dbReference type="AlphaFoldDB" id="A0A067S4P1"/>
<evidence type="ECO:0000313" key="2">
    <source>
        <dbReference type="Proteomes" id="UP000027222"/>
    </source>
</evidence>
<sequence length="128" mass="14297">AIILPFGPPWRWNPGQPYLVPVLAPQVKAITLLFGLPRRWDPEFTGIHSGNNCLFSTFETIPTSRTIIRRSNSAGRRLFRILEVTGLSSSPTPFALLTWKIIQITVAEVSPQRQWVQPALPPAQSPAE</sequence>